<comment type="caution">
    <text evidence="6">The sequence shown here is derived from an EMBL/GenBank/DDBJ whole genome shotgun (WGS) entry which is preliminary data.</text>
</comment>
<dbReference type="InterPro" id="IPR001680">
    <property type="entry name" value="WD40_rpt"/>
</dbReference>
<evidence type="ECO:0000256" key="3">
    <source>
        <dbReference type="ARBA" id="ARBA00037931"/>
    </source>
</evidence>
<evidence type="ECO:0000313" key="7">
    <source>
        <dbReference type="Proteomes" id="UP000789508"/>
    </source>
</evidence>
<dbReference type="PANTHER" id="PTHR19854">
    <property type="entry name" value="TRANSDUCIN BETA-LIKE 3"/>
    <property type="match status" value="1"/>
</dbReference>
<evidence type="ECO:0000256" key="1">
    <source>
        <dbReference type="ARBA" id="ARBA00022574"/>
    </source>
</evidence>
<dbReference type="Proteomes" id="UP000789508">
    <property type="component" value="Unassembled WGS sequence"/>
</dbReference>
<sequence>MSSNNKKPFSKAAPTPEYIFRDHTDQINVLKFYRNNKRLLSGDAEGNIIIWDMKIRRPILKYRAHREGILNISTWQDFLISQGRDNKVHIWNNESDVLINAASDPLKPMFSHTVNSLNFCQFSIFAQERENAKDLLLIAVPNLTDSAGIDIWNLLGQQRLIDGIGLNEGKNLGYCMSIKLFNKSDHENQYYILAAYENGSVVLWKIDCSSNYWEKCWTIKEHSESALSVDISRDKTFAISVSGDNKIIKYKFSEFIEDTPVISQVKIKTPGISYVCIRSDSKIFATAGWDARVRIFSAKNLKPLAILSYHNESVHALAFSELLDLESDKSMKDINKIDDKHHNLEVCDNNLEEDIANDQQLKRHYLVAGGKDTRIKRIRPQKKILGF</sequence>
<dbReference type="PROSITE" id="PS50294">
    <property type="entry name" value="WD_REPEATS_REGION"/>
    <property type="match status" value="1"/>
</dbReference>
<dbReference type="AlphaFoldDB" id="A0A9N8ZPN1"/>
<evidence type="ECO:0000256" key="2">
    <source>
        <dbReference type="ARBA" id="ARBA00022737"/>
    </source>
</evidence>
<feature type="repeat" description="WD" evidence="5">
    <location>
        <begin position="62"/>
        <end position="101"/>
    </location>
</feature>
<name>A0A9N8ZPN1_9GLOM</name>
<evidence type="ECO:0000256" key="5">
    <source>
        <dbReference type="PROSITE-ProRule" id="PRU00221"/>
    </source>
</evidence>
<dbReference type="EMBL" id="CAJVPS010000686">
    <property type="protein sequence ID" value="CAG8503430.1"/>
    <property type="molecule type" value="Genomic_DNA"/>
</dbReference>
<accession>A0A9N8ZPN1</accession>
<proteinExistence type="inferred from homology"/>
<keyword evidence="2" id="KW-0677">Repeat</keyword>
<keyword evidence="1 5" id="KW-0853">WD repeat</keyword>
<dbReference type="OrthoDB" id="7668193at2759"/>
<dbReference type="InterPro" id="IPR036322">
    <property type="entry name" value="WD40_repeat_dom_sf"/>
</dbReference>
<gene>
    <name evidence="6" type="ORF">ALEPTO_LOCUS3603</name>
</gene>
<dbReference type="SMART" id="SM00320">
    <property type="entry name" value="WD40"/>
    <property type="match status" value="5"/>
</dbReference>
<dbReference type="InterPro" id="IPR015943">
    <property type="entry name" value="WD40/YVTN_repeat-like_dom_sf"/>
</dbReference>
<dbReference type="Gene3D" id="2.130.10.10">
    <property type="entry name" value="YVTN repeat-like/Quinoprotein amine dehydrogenase"/>
    <property type="match status" value="2"/>
</dbReference>
<dbReference type="Pfam" id="PF00400">
    <property type="entry name" value="WD40"/>
    <property type="match status" value="2"/>
</dbReference>
<reference evidence="6" key="1">
    <citation type="submission" date="2021-06" db="EMBL/GenBank/DDBJ databases">
        <authorList>
            <person name="Kallberg Y."/>
            <person name="Tangrot J."/>
            <person name="Rosling A."/>
        </authorList>
    </citation>
    <scope>NUCLEOTIDE SEQUENCE</scope>
    <source>
        <strain evidence="6">FL130A</strain>
    </source>
</reference>
<feature type="repeat" description="WD" evidence="5">
    <location>
        <begin position="20"/>
        <end position="61"/>
    </location>
</feature>
<dbReference type="PANTHER" id="PTHR19854:SF1">
    <property type="entry name" value="GUANINE NUCLEOTIDE-BINDING PROTEIN SUBUNIT BETA-LIKE PROTEIN 1"/>
    <property type="match status" value="1"/>
</dbReference>
<dbReference type="PROSITE" id="PS50082">
    <property type="entry name" value="WD_REPEATS_2"/>
    <property type="match status" value="2"/>
</dbReference>
<evidence type="ECO:0000313" key="6">
    <source>
        <dbReference type="EMBL" id="CAG8503430.1"/>
    </source>
</evidence>
<organism evidence="6 7">
    <name type="scientific">Ambispora leptoticha</name>
    <dbReference type="NCBI Taxonomy" id="144679"/>
    <lineage>
        <taxon>Eukaryota</taxon>
        <taxon>Fungi</taxon>
        <taxon>Fungi incertae sedis</taxon>
        <taxon>Mucoromycota</taxon>
        <taxon>Glomeromycotina</taxon>
        <taxon>Glomeromycetes</taxon>
        <taxon>Archaeosporales</taxon>
        <taxon>Ambisporaceae</taxon>
        <taxon>Ambispora</taxon>
    </lineage>
</organism>
<evidence type="ECO:0000256" key="4">
    <source>
        <dbReference type="ARBA" id="ARBA00040563"/>
    </source>
</evidence>
<dbReference type="SUPFAM" id="SSF50978">
    <property type="entry name" value="WD40 repeat-like"/>
    <property type="match status" value="1"/>
</dbReference>
<comment type="similarity">
    <text evidence="3">Belongs to the WD repeat ASA1 family.</text>
</comment>
<keyword evidence="7" id="KW-1185">Reference proteome</keyword>
<protein>
    <recommendedName>
        <fullName evidence="4">ASTRA-associated protein 1</fullName>
    </recommendedName>
</protein>